<keyword evidence="4" id="KW-1185">Reference proteome</keyword>
<dbReference type="PANTHER" id="PTHR47339:SF1">
    <property type="entry name" value="CELL DIVISION CONTROL PROTEIN 24"/>
    <property type="match status" value="1"/>
</dbReference>
<dbReference type="Pfam" id="PF15411">
    <property type="entry name" value="PH_10"/>
    <property type="match status" value="1"/>
</dbReference>
<dbReference type="SMART" id="SM00325">
    <property type="entry name" value="RhoGEF"/>
    <property type="match status" value="1"/>
</dbReference>
<dbReference type="Gene3D" id="3.10.20.90">
    <property type="entry name" value="Phosphatidylinositol 3-kinase Catalytic Subunit, Chain A, domain 1"/>
    <property type="match status" value="1"/>
</dbReference>
<feature type="domain" description="DH" evidence="2">
    <location>
        <begin position="196"/>
        <end position="368"/>
    </location>
</feature>
<dbReference type="PANTHER" id="PTHR47339">
    <property type="entry name" value="CELL DIVISION CONTROL PROTEIN 24"/>
    <property type="match status" value="1"/>
</dbReference>
<comment type="caution">
    <text evidence="3">The sequence shown here is derived from an EMBL/GenBank/DDBJ whole genome shotgun (WGS) entry which is preliminary data.</text>
</comment>
<gene>
    <name evidence="3" type="ORF">HGRIS_004166</name>
</gene>
<dbReference type="PROSITE" id="PS50010">
    <property type="entry name" value="DH_2"/>
    <property type="match status" value="1"/>
</dbReference>
<sequence>MARQTMKRRPTLRYQHSLLEDVAETSNPYDTIPDNGQTADDATLREKCATLRPYLVHMKGLEEYLSVLLLDGGNHDPVRALEEFVGLGLPLCRIWNIYARSSQPNALIDWDQFEEPETEYVRMLALSSFAMHLRLLQGSPELSLRDFPSDDQRLSEKSIDALTFLVSMVPSSAFTAKLMPLPPPKPPEELYPPPPGWHDLVEEFLDAERDYARALELIQSFASALSDHQALDEETIRHVFPKKLFTFQRKFIIRLENTAQLPWHAQRWGHQFLDNEGNFAVTYRMYCVNSTLAMSDLKLANEKLDGKFNVNDITTALDRPLQRLSEYAAMLMAFRSCASNSPSQFFHYSELFHAYTSSLSLYTKIAEAQRHAKTSQVTGDLSGRISDWKGHDISSAGLFLLHGRFAIRQGNHDVEHHLFLFDRILLCCDEVQRSPSRRLRQSSFSFKPRPLPNDPEPAALQVQAWIPINEIEDILALTAKGSSYNKAGEERLLLSHRGKHLKFTCASSKQKRQWESELQRLRASSSAPPDVPKQGPNVPYSPVMDQLLSPLPHLPGSPGAHDVPTLAVEPPTPPPAPWTVRSQSSIQAVASSLLNAPRRWARAPTPSMVKVKFHLAQETFATRVRRDIAFDALRQAVIDKWLTVRSAPTLRLASSSVSAQSPETSLEGQGIHFAKVRLQYVDDDNLMVTIGCTEDVGSAFGKRHSVTLFAEISGV</sequence>
<reference evidence="4" key="1">
    <citation type="submission" date="2024-06" db="EMBL/GenBank/DDBJ databases">
        <title>Multi-omics analyses provide insights into the biosynthesis of the anticancer antibiotic pleurotin in Hohenbuehelia grisea.</title>
        <authorList>
            <person name="Weaver J.A."/>
            <person name="Alberti F."/>
        </authorList>
    </citation>
    <scope>NUCLEOTIDE SEQUENCE [LARGE SCALE GENOMIC DNA]</scope>
    <source>
        <strain evidence="4">T-177</strain>
    </source>
</reference>
<dbReference type="Proteomes" id="UP001556367">
    <property type="component" value="Unassembled WGS sequence"/>
</dbReference>
<dbReference type="Pfam" id="PF00621">
    <property type="entry name" value="RhoGEF"/>
    <property type="match status" value="1"/>
</dbReference>
<dbReference type="InterPro" id="IPR011993">
    <property type="entry name" value="PH-like_dom_sf"/>
</dbReference>
<dbReference type="SUPFAM" id="SSF54277">
    <property type="entry name" value="CAD &amp; PB1 domains"/>
    <property type="match status" value="1"/>
</dbReference>
<dbReference type="Gene3D" id="1.20.900.10">
    <property type="entry name" value="Dbl homology (DH) domain"/>
    <property type="match status" value="1"/>
</dbReference>
<organism evidence="3 4">
    <name type="scientific">Hohenbuehelia grisea</name>
    <dbReference type="NCBI Taxonomy" id="104357"/>
    <lineage>
        <taxon>Eukaryota</taxon>
        <taxon>Fungi</taxon>
        <taxon>Dikarya</taxon>
        <taxon>Basidiomycota</taxon>
        <taxon>Agaricomycotina</taxon>
        <taxon>Agaricomycetes</taxon>
        <taxon>Agaricomycetidae</taxon>
        <taxon>Agaricales</taxon>
        <taxon>Pleurotineae</taxon>
        <taxon>Pleurotaceae</taxon>
        <taxon>Hohenbuehelia</taxon>
    </lineage>
</organism>
<evidence type="ECO:0000259" key="2">
    <source>
        <dbReference type="PROSITE" id="PS50010"/>
    </source>
</evidence>
<feature type="region of interest" description="Disordered" evidence="1">
    <location>
        <begin position="521"/>
        <end position="540"/>
    </location>
</feature>
<dbReference type="SUPFAM" id="SSF48065">
    <property type="entry name" value="DBL homology domain (DH-domain)"/>
    <property type="match status" value="1"/>
</dbReference>
<dbReference type="SUPFAM" id="SSF50729">
    <property type="entry name" value="PH domain-like"/>
    <property type="match status" value="1"/>
</dbReference>
<dbReference type="InterPro" id="IPR000219">
    <property type="entry name" value="DH_dom"/>
</dbReference>
<name>A0ABR3JHT5_9AGAR</name>
<accession>A0ABR3JHT5</accession>
<dbReference type="InterPro" id="IPR035899">
    <property type="entry name" value="DBL_dom_sf"/>
</dbReference>
<dbReference type="InterPro" id="IPR053026">
    <property type="entry name" value="CDC42_GEF"/>
</dbReference>
<evidence type="ECO:0000313" key="3">
    <source>
        <dbReference type="EMBL" id="KAL0955276.1"/>
    </source>
</evidence>
<proteinExistence type="predicted"/>
<dbReference type="Gene3D" id="2.30.29.30">
    <property type="entry name" value="Pleckstrin-homology domain (PH domain)/Phosphotyrosine-binding domain (PTB)"/>
    <property type="match status" value="1"/>
</dbReference>
<dbReference type="EMBL" id="JASNQZ010000007">
    <property type="protein sequence ID" value="KAL0955276.1"/>
    <property type="molecule type" value="Genomic_DNA"/>
</dbReference>
<protein>
    <recommendedName>
        <fullName evidence="2">DH domain-containing protein</fullName>
    </recommendedName>
</protein>
<evidence type="ECO:0000256" key="1">
    <source>
        <dbReference type="SAM" id="MobiDB-lite"/>
    </source>
</evidence>
<evidence type="ECO:0000313" key="4">
    <source>
        <dbReference type="Proteomes" id="UP001556367"/>
    </source>
</evidence>